<evidence type="ECO:0000313" key="1">
    <source>
        <dbReference type="EMBL" id="TDA22623.1"/>
    </source>
</evidence>
<gene>
    <name evidence="1" type="ORF">E1963_04210</name>
</gene>
<dbReference type="Proteomes" id="UP000295710">
    <property type="component" value="Unassembled WGS sequence"/>
</dbReference>
<sequence length="87" mass="10353">MCQECYADDSRITPLLGARECLERASYKIFACSEDMQAYLRKNKDKMSRQTQPLYTAGEFREYPKTEVRRLTSDEIRTYMSEREHPD</sequence>
<dbReference type="RefSeq" id="WP_132275647.1">
    <property type="nucleotide sequence ID" value="NZ_JAOBST010000020.1"/>
</dbReference>
<evidence type="ECO:0000313" key="2">
    <source>
        <dbReference type="Proteomes" id="UP000295710"/>
    </source>
</evidence>
<protein>
    <submittedName>
        <fullName evidence="1">Uncharacterized protein</fullName>
    </submittedName>
</protein>
<reference evidence="1 2" key="1">
    <citation type="journal article" date="2016" name="Nat. Microbiol.">
        <title>The Mouse Intestinal Bacterial Collection (miBC) provides host-specific insight into cultured diversity and functional potential of the gut microbiota.</title>
        <authorList>
            <person name="Lagkouvardos I."/>
            <person name="Pukall R."/>
            <person name="Abt B."/>
            <person name="Foesel B.U."/>
            <person name="Meier-Kolthoff J.P."/>
            <person name="Kumar N."/>
            <person name="Bresciani A."/>
            <person name="Martinez I."/>
            <person name="Just S."/>
            <person name="Ziegler C."/>
            <person name="Brugiroux S."/>
            <person name="Garzetti D."/>
            <person name="Wenning M."/>
            <person name="Bui T.P."/>
            <person name="Wang J."/>
            <person name="Hugenholtz F."/>
            <person name="Plugge C.M."/>
            <person name="Peterson D.A."/>
            <person name="Hornef M.W."/>
            <person name="Baines J.F."/>
            <person name="Smidt H."/>
            <person name="Walter J."/>
            <person name="Kristiansen K."/>
            <person name="Nielsen H.B."/>
            <person name="Haller D."/>
            <person name="Overmann J."/>
            <person name="Stecher B."/>
            <person name="Clavel T."/>
        </authorList>
    </citation>
    <scope>NUCLEOTIDE SEQUENCE [LARGE SCALE GENOMIC DNA]</scope>
    <source>
        <strain evidence="1 2">DSM 28560</strain>
    </source>
</reference>
<keyword evidence="2" id="KW-1185">Reference proteome</keyword>
<dbReference type="AlphaFoldDB" id="A0A4R4FIB1"/>
<accession>A0A4R4FIB1</accession>
<name>A0A4R4FIB1_9FIRM</name>
<comment type="caution">
    <text evidence="1">The sequence shown here is derived from an EMBL/GenBank/DDBJ whole genome shotgun (WGS) entry which is preliminary data.</text>
</comment>
<proteinExistence type="predicted"/>
<organism evidence="1 2">
    <name type="scientific">Extibacter muris</name>
    <dbReference type="NCBI Taxonomy" id="1796622"/>
    <lineage>
        <taxon>Bacteria</taxon>
        <taxon>Bacillati</taxon>
        <taxon>Bacillota</taxon>
        <taxon>Clostridia</taxon>
        <taxon>Lachnospirales</taxon>
        <taxon>Lachnospiraceae</taxon>
        <taxon>Extibacter</taxon>
    </lineage>
</organism>
<dbReference type="EMBL" id="SMMX01000003">
    <property type="protein sequence ID" value="TDA22623.1"/>
    <property type="molecule type" value="Genomic_DNA"/>
</dbReference>